<organism evidence="1 2">
    <name type="scientific">Striga asiatica</name>
    <name type="common">Asiatic witchweed</name>
    <name type="synonym">Buchnera asiatica</name>
    <dbReference type="NCBI Taxonomy" id="4170"/>
    <lineage>
        <taxon>Eukaryota</taxon>
        <taxon>Viridiplantae</taxon>
        <taxon>Streptophyta</taxon>
        <taxon>Embryophyta</taxon>
        <taxon>Tracheophyta</taxon>
        <taxon>Spermatophyta</taxon>
        <taxon>Magnoliopsida</taxon>
        <taxon>eudicotyledons</taxon>
        <taxon>Gunneridae</taxon>
        <taxon>Pentapetalae</taxon>
        <taxon>asterids</taxon>
        <taxon>lamiids</taxon>
        <taxon>Lamiales</taxon>
        <taxon>Orobanchaceae</taxon>
        <taxon>Buchnereae</taxon>
        <taxon>Striga</taxon>
    </lineage>
</organism>
<protein>
    <submittedName>
        <fullName evidence="1">Terpene synthase 21</fullName>
    </submittedName>
</protein>
<accession>A0A5A7QKM1</accession>
<name>A0A5A7QKM1_STRAF</name>
<sequence>MLRLYPIPELRLPDLRTDKTRAYGLTTTVDSRQFTDHKISYIMKLHMSSLHGCEINPRSAPYLLTNVKNKSKNGWTFKCCRICADKKAVAVNTGENVKSATSPYTGKCGSCP</sequence>
<dbReference type="EMBL" id="BKCP01007183">
    <property type="protein sequence ID" value="GER45640.1"/>
    <property type="molecule type" value="Genomic_DNA"/>
</dbReference>
<comment type="caution">
    <text evidence="1">The sequence shown here is derived from an EMBL/GenBank/DDBJ whole genome shotgun (WGS) entry which is preliminary data.</text>
</comment>
<evidence type="ECO:0000313" key="2">
    <source>
        <dbReference type="Proteomes" id="UP000325081"/>
    </source>
</evidence>
<dbReference type="AlphaFoldDB" id="A0A5A7QKM1"/>
<dbReference type="Proteomes" id="UP000325081">
    <property type="component" value="Unassembled WGS sequence"/>
</dbReference>
<evidence type="ECO:0000313" key="1">
    <source>
        <dbReference type="EMBL" id="GER45640.1"/>
    </source>
</evidence>
<gene>
    <name evidence="1" type="ORF">STAS_22616</name>
</gene>
<keyword evidence="2" id="KW-1185">Reference proteome</keyword>
<reference evidence="2" key="1">
    <citation type="journal article" date="2019" name="Curr. Biol.">
        <title>Genome Sequence of Striga asiatica Provides Insight into the Evolution of Plant Parasitism.</title>
        <authorList>
            <person name="Yoshida S."/>
            <person name="Kim S."/>
            <person name="Wafula E.K."/>
            <person name="Tanskanen J."/>
            <person name="Kim Y.M."/>
            <person name="Honaas L."/>
            <person name="Yang Z."/>
            <person name="Spallek T."/>
            <person name="Conn C.E."/>
            <person name="Ichihashi Y."/>
            <person name="Cheong K."/>
            <person name="Cui S."/>
            <person name="Der J.P."/>
            <person name="Gundlach H."/>
            <person name="Jiao Y."/>
            <person name="Hori C."/>
            <person name="Ishida J.K."/>
            <person name="Kasahara H."/>
            <person name="Kiba T."/>
            <person name="Kim M.S."/>
            <person name="Koo N."/>
            <person name="Laohavisit A."/>
            <person name="Lee Y.H."/>
            <person name="Lumba S."/>
            <person name="McCourt P."/>
            <person name="Mortimer J.C."/>
            <person name="Mutuku J.M."/>
            <person name="Nomura T."/>
            <person name="Sasaki-Sekimoto Y."/>
            <person name="Seto Y."/>
            <person name="Wang Y."/>
            <person name="Wakatake T."/>
            <person name="Sakakibara H."/>
            <person name="Demura T."/>
            <person name="Yamaguchi S."/>
            <person name="Yoneyama K."/>
            <person name="Manabe R.I."/>
            <person name="Nelson D.C."/>
            <person name="Schulman A.H."/>
            <person name="Timko M.P."/>
            <person name="dePamphilis C.W."/>
            <person name="Choi D."/>
            <person name="Shirasu K."/>
        </authorList>
    </citation>
    <scope>NUCLEOTIDE SEQUENCE [LARGE SCALE GENOMIC DNA]</scope>
    <source>
        <strain evidence="2">cv. UVA1</strain>
    </source>
</reference>
<proteinExistence type="predicted"/>